<dbReference type="Proteomes" id="UP000829354">
    <property type="component" value="Chromosome IV"/>
</dbReference>
<dbReference type="AlphaFoldDB" id="A0AAE9EXV4"/>
<evidence type="ECO:0000313" key="3">
    <source>
        <dbReference type="EMBL" id="UMM31118.1"/>
    </source>
</evidence>
<accession>A0AAE9EXV4</accession>
<organism evidence="3 4">
    <name type="scientific">Caenorhabditis briggsae</name>
    <dbReference type="NCBI Taxonomy" id="6238"/>
    <lineage>
        <taxon>Eukaryota</taxon>
        <taxon>Metazoa</taxon>
        <taxon>Ecdysozoa</taxon>
        <taxon>Nematoda</taxon>
        <taxon>Chromadorea</taxon>
        <taxon>Rhabditida</taxon>
        <taxon>Rhabditina</taxon>
        <taxon>Rhabditomorpha</taxon>
        <taxon>Rhabditoidea</taxon>
        <taxon>Rhabditidae</taxon>
        <taxon>Peloderinae</taxon>
        <taxon>Caenorhabditis</taxon>
    </lineage>
</organism>
<dbReference type="InterPro" id="IPR022194">
    <property type="entry name" value="DUF3719"/>
</dbReference>
<feature type="compositionally biased region" description="Polar residues" evidence="1">
    <location>
        <begin position="85"/>
        <end position="96"/>
    </location>
</feature>
<gene>
    <name evidence="3" type="ORF">L5515_012725</name>
</gene>
<feature type="domain" description="DUF3719" evidence="2">
    <location>
        <begin position="37"/>
        <end position="79"/>
    </location>
</feature>
<feature type="region of interest" description="Disordered" evidence="1">
    <location>
        <begin position="72"/>
        <end position="127"/>
    </location>
</feature>
<dbReference type="EMBL" id="CP092623">
    <property type="protein sequence ID" value="UMM31118.1"/>
    <property type="molecule type" value="Genomic_DNA"/>
</dbReference>
<sequence length="127" mass="14392">MLTWSTSTTSLNPNNRQNIKQESKLGEQFLKKWDDAVFDGKATGDPELDREAALWRDKFPHLRVMGTSFGRDHKVMHPLPVTPNDYKTTMSQSKSADTVREKNGPSNTKSSLLPKIGDNSKRSFIKK</sequence>
<dbReference type="Pfam" id="PF12516">
    <property type="entry name" value="DUF3719"/>
    <property type="match status" value="1"/>
</dbReference>
<evidence type="ECO:0000259" key="2">
    <source>
        <dbReference type="Pfam" id="PF12516"/>
    </source>
</evidence>
<name>A0AAE9EXV4_CAEBR</name>
<dbReference type="KEGG" id="cbr:CBG_10549"/>
<reference evidence="3 4" key="1">
    <citation type="submission" date="2022-04" db="EMBL/GenBank/DDBJ databases">
        <title>Chromosome-level reference genomes for two strains of Caenorhabditis briggsae: an improved platform for comparative genomics.</title>
        <authorList>
            <person name="Stevens L."/>
            <person name="Andersen E."/>
        </authorList>
    </citation>
    <scope>NUCLEOTIDE SEQUENCE [LARGE SCALE GENOMIC DNA]</scope>
    <source>
        <strain evidence="3">VX34</strain>
        <tissue evidence="3">Whole-organism</tissue>
    </source>
</reference>
<proteinExistence type="predicted"/>
<evidence type="ECO:0000313" key="4">
    <source>
        <dbReference type="Proteomes" id="UP000829354"/>
    </source>
</evidence>
<keyword evidence="4" id="KW-1185">Reference proteome</keyword>
<evidence type="ECO:0000256" key="1">
    <source>
        <dbReference type="SAM" id="MobiDB-lite"/>
    </source>
</evidence>
<protein>
    <recommendedName>
        <fullName evidence="2">DUF3719 domain-containing protein</fullName>
    </recommendedName>
</protein>